<feature type="compositionally biased region" description="Low complexity" evidence="1">
    <location>
        <begin position="33"/>
        <end position="45"/>
    </location>
</feature>
<name>K9XXA9_STAC7</name>
<dbReference type="Proteomes" id="UP000010473">
    <property type="component" value="Chromosome"/>
</dbReference>
<reference evidence="4" key="1">
    <citation type="journal article" date="2013" name="Proc. Natl. Acad. Sci. U.S.A.">
        <title>Improving the coverage of the cyanobacterial phylum using diversity-driven genome sequencing.</title>
        <authorList>
            <person name="Shih P.M."/>
            <person name="Wu D."/>
            <person name="Latifi A."/>
            <person name="Axen S.D."/>
            <person name="Fewer D.P."/>
            <person name="Talla E."/>
            <person name="Calteau A."/>
            <person name="Cai F."/>
            <person name="Tandeau de Marsac N."/>
            <person name="Rippka R."/>
            <person name="Herdman M."/>
            <person name="Sivonen K."/>
            <person name="Coursin T."/>
            <person name="Laurent T."/>
            <person name="Goodwin L."/>
            <person name="Nolan M."/>
            <person name="Davenport K.W."/>
            <person name="Han C.S."/>
            <person name="Rubin E.M."/>
            <person name="Eisen J.A."/>
            <person name="Woyke T."/>
            <person name="Gugger M."/>
            <person name="Kerfeld C.A."/>
        </authorList>
    </citation>
    <scope>NUCLEOTIDE SEQUENCE [LARGE SCALE GENOMIC DNA]</scope>
    <source>
        <strain evidence="4">ATCC 29371 / PCC 7437</strain>
    </source>
</reference>
<dbReference type="eggNOG" id="ENOG50330H2">
    <property type="taxonomic scope" value="Bacteria"/>
</dbReference>
<organism evidence="3 4">
    <name type="scientific">Stanieria cyanosphaera (strain ATCC 29371 / PCC 7437)</name>
    <dbReference type="NCBI Taxonomy" id="111780"/>
    <lineage>
        <taxon>Bacteria</taxon>
        <taxon>Bacillati</taxon>
        <taxon>Cyanobacteriota</taxon>
        <taxon>Cyanophyceae</taxon>
        <taxon>Pleurocapsales</taxon>
        <taxon>Dermocarpellaceae</taxon>
        <taxon>Stanieria</taxon>
    </lineage>
</organism>
<feature type="region of interest" description="Disordered" evidence="1">
    <location>
        <begin position="33"/>
        <end position="75"/>
    </location>
</feature>
<dbReference type="InterPro" id="IPR025693">
    <property type="entry name" value="Gly-zipper_OmpA-like_dom"/>
</dbReference>
<dbReference type="OrthoDB" id="583658at2"/>
<dbReference type="EMBL" id="CP003653">
    <property type="protein sequence ID" value="AFZ36307.1"/>
    <property type="molecule type" value="Genomic_DNA"/>
</dbReference>
<dbReference type="RefSeq" id="WP_015193975.1">
    <property type="nucleotide sequence ID" value="NC_019748.1"/>
</dbReference>
<evidence type="ECO:0000259" key="2">
    <source>
        <dbReference type="Pfam" id="PF13436"/>
    </source>
</evidence>
<feature type="compositionally biased region" description="Polar residues" evidence="1">
    <location>
        <begin position="51"/>
        <end position="69"/>
    </location>
</feature>
<evidence type="ECO:0000313" key="3">
    <source>
        <dbReference type="EMBL" id="AFZ36307.1"/>
    </source>
</evidence>
<evidence type="ECO:0000256" key="1">
    <source>
        <dbReference type="SAM" id="MobiDB-lite"/>
    </source>
</evidence>
<gene>
    <name evidence="3" type="ordered locus">Sta7437_2783</name>
</gene>
<dbReference type="AlphaFoldDB" id="K9XXA9"/>
<dbReference type="HOGENOM" id="CLU_126483_0_0_3"/>
<dbReference type="KEGG" id="scs:Sta7437_2783"/>
<keyword evidence="4" id="KW-1185">Reference proteome</keyword>
<evidence type="ECO:0000313" key="4">
    <source>
        <dbReference type="Proteomes" id="UP000010473"/>
    </source>
</evidence>
<dbReference type="Pfam" id="PF13436">
    <property type="entry name" value="Gly-zipper_OmpA"/>
    <property type="match status" value="1"/>
</dbReference>
<accession>K9XXA9</accession>
<proteinExistence type="predicted"/>
<sequence>MNEKKRNQQSIVTTIAIAIAIVTINADSAMTQQVYPQSGQSPQQQQRDENQCSSWATQQTGYQPPLSSKSGGGRVLRDAARGAGIGAVAGLLGGDIGTGAAIGGAVGGISGGIRDHDEKEQRKDFDRAFAACMEGRGYSVK</sequence>
<protein>
    <recommendedName>
        <fullName evidence="2">Glycine-zipper-containing OmpA-like membrane domain-containing protein</fullName>
    </recommendedName>
</protein>
<feature type="domain" description="Glycine-zipper-containing OmpA-like membrane" evidence="2">
    <location>
        <begin position="77"/>
        <end position="114"/>
    </location>
</feature>